<feature type="signal peptide" evidence="3">
    <location>
        <begin position="1"/>
        <end position="17"/>
    </location>
</feature>
<evidence type="ECO:0000313" key="6">
    <source>
        <dbReference type="Proteomes" id="UP000799324"/>
    </source>
</evidence>
<dbReference type="Pfam" id="PF08031">
    <property type="entry name" value="BBE"/>
    <property type="match status" value="1"/>
</dbReference>
<dbReference type="GO" id="GO:0071949">
    <property type="term" value="F:FAD binding"/>
    <property type="evidence" value="ECO:0007669"/>
    <property type="project" value="InterPro"/>
</dbReference>
<keyword evidence="6" id="KW-1185">Reference proteome</keyword>
<protein>
    <submittedName>
        <fullName evidence="5">FAD-binding domain-containing protein</fullName>
    </submittedName>
</protein>
<name>A0A6A6SS49_9PLEO</name>
<organism evidence="5 6">
    <name type="scientific">Lophiostoma macrostomum CBS 122681</name>
    <dbReference type="NCBI Taxonomy" id="1314788"/>
    <lineage>
        <taxon>Eukaryota</taxon>
        <taxon>Fungi</taxon>
        <taxon>Dikarya</taxon>
        <taxon>Ascomycota</taxon>
        <taxon>Pezizomycotina</taxon>
        <taxon>Dothideomycetes</taxon>
        <taxon>Pleosporomycetidae</taxon>
        <taxon>Pleosporales</taxon>
        <taxon>Lophiostomataceae</taxon>
        <taxon>Lophiostoma</taxon>
    </lineage>
</organism>
<dbReference type="SUPFAM" id="SSF56176">
    <property type="entry name" value="FAD-binding/transporter-associated domain-like"/>
    <property type="match status" value="1"/>
</dbReference>
<reference evidence="5" key="1">
    <citation type="journal article" date="2020" name="Stud. Mycol.">
        <title>101 Dothideomycetes genomes: a test case for predicting lifestyles and emergence of pathogens.</title>
        <authorList>
            <person name="Haridas S."/>
            <person name="Albert R."/>
            <person name="Binder M."/>
            <person name="Bloem J."/>
            <person name="Labutti K."/>
            <person name="Salamov A."/>
            <person name="Andreopoulos B."/>
            <person name="Baker S."/>
            <person name="Barry K."/>
            <person name="Bills G."/>
            <person name="Bluhm B."/>
            <person name="Cannon C."/>
            <person name="Castanera R."/>
            <person name="Culley D."/>
            <person name="Daum C."/>
            <person name="Ezra D."/>
            <person name="Gonzalez J."/>
            <person name="Henrissat B."/>
            <person name="Kuo A."/>
            <person name="Liang C."/>
            <person name="Lipzen A."/>
            <person name="Lutzoni F."/>
            <person name="Magnuson J."/>
            <person name="Mondo S."/>
            <person name="Nolan M."/>
            <person name="Ohm R."/>
            <person name="Pangilinan J."/>
            <person name="Park H.-J."/>
            <person name="Ramirez L."/>
            <person name="Alfaro M."/>
            <person name="Sun H."/>
            <person name="Tritt A."/>
            <person name="Yoshinaga Y."/>
            <person name="Zwiers L.-H."/>
            <person name="Turgeon B."/>
            <person name="Goodwin S."/>
            <person name="Spatafora J."/>
            <person name="Crous P."/>
            <person name="Grigoriev I."/>
        </authorList>
    </citation>
    <scope>NUCLEOTIDE SEQUENCE</scope>
    <source>
        <strain evidence="5">CBS 122681</strain>
    </source>
</reference>
<dbReference type="PANTHER" id="PTHR13878:SF91">
    <property type="entry name" value="FAD BINDING DOMAIN PROTEIN (AFU_ORTHOLOGUE AFUA_6G12070)-RELATED"/>
    <property type="match status" value="1"/>
</dbReference>
<dbReference type="Pfam" id="PF01565">
    <property type="entry name" value="FAD_binding_4"/>
    <property type="match status" value="1"/>
</dbReference>
<keyword evidence="2" id="KW-0560">Oxidoreductase</keyword>
<dbReference type="GO" id="GO:0016491">
    <property type="term" value="F:oxidoreductase activity"/>
    <property type="evidence" value="ECO:0007669"/>
    <property type="project" value="UniProtKB-KW"/>
</dbReference>
<dbReference type="InterPro" id="IPR012951">
    <property type="entry name" value="BBE"/>
</dbReference>
<gene>
    <name evidence="5" type="ORF">K491DRAFT_708377</name>
</gene>
<evidence type="ECO:0000259" key="4">
    <source>
        <dbReference type="PROSITE" id="PS51387"/>
    </source>
</evidence>
<dbReference type="EMBL" id="MU004510">
    <property type="protein sequence ID" value="KAF2649024.1"/>
    <property type="molecule type" value="Genomic_DNA"/>
</dbReference>
<keyword evidence="3" id="KW-0732">Signal</keyword>
<dbReference type="PROSITE" id="PS51387">
    <property type="entry name" value="FAD_PCMH"/>
    <property type="match status" value="1"/>
</dbReference>
<feature type="chain" id="PRO_5025330196" evidence="3">
    <location>
        <begin position="18"/>
        <end position="643"/>
    </location>
</feature>
<dbReference type="AlphaFoldDB" id="A0A6A6SS49"/>
<dbReference type="InterPro" id="IPR006094">
    <property type="entry name" value="Oxid_FAD_bind_N"/>
</dbReference>
<evidence type="ECO:0000256" key="1">
    <source>
        <dbReference type="ARBA" id="ARBA00005466"/>
    </source>
</evidence>
<sequence length="643" mass="70006">MLLSALLFVSWFSTSLAVNFDWEDVQLTQAETANYSAIRFAGQGADPPAQECRYIPGDKAWPSDAEWIKFNETLGGALLRPLPLASVCYDGPNYNSVRCGQLKNSWISMNIHTEDPISVMSQWSTGSSCVATSNPNSTCTQGGYPVYVVNATTVRQVQIAVNFARNQNIRLVVKNSGHDFNGRSVGGGALSVWVHNLKGLNYHANYTSSNYSGQAVVYGGGFQAQDAYLPMWLYNITFLVAGGPGVGIAGGFLQGAGHSTYTSYYGLAADHVLSIQVVTAHGKFITLNAKQNPDLFWAIRGGGGGNWGIVTSVVVKAFPVTPIASGVITFGTLPRSGSNSTGVSEDNFWEGMRAYWETAVAIVDAGGLGYSFIRHRKSGNATGIEFTVTISLPNRLVSDYRNITRPLLIKLQSLGFPVTIPKVKRYYVPSPDSDPNAAIDALMPNHVQPRAIGDVTGNTLIASRLWPRTNFETPEALDEMNAAIRDAISTSGGGYTFHGMNYGPSLKVSGYPNNAVNPAFRNTLMHAQGYEADAWWDTTSPVVPFPTLKERHDRLQSYMQKWRDITPGGGSYINEGDAQSPVWQAEFWGSKYGRLVGIKRKWDPWGVFFSISTPGSEAWEVRSSSGGGYDGIYTQDGRLCRVY</sequence>
<evidence type="ECO:0000313" key="5">
    <source>
        <dbReference type="EMBL" id="KAF2649024.1"/>
    </source>
</evidence>
<dbReference type="InterPro" id="IPR050432">
    <property type="entry name" value="FAD-linked_Oxidoreductases_BP"/>
</dbReference>
<dbReference type="InterPro" id="IPR016169">
    <property type="entry name" value="FAD-bd_PCMH_sub2"/>
</dbReference>
<feature type="domain" description="FAD-binding PCMH-type" evidence="4">
    <location>
        <begin position="141"/>
        <end position="320"/>
    </location>
</feature>
<dbReference type="OrthoDB" id="415825at2759"/>
<dbReference type="Proteomes" id="UP000799324">
    <property type="component" value="Unassembled WGS sequence"/>
</dbReference>
<comment type="similarity">
    <text evidence="1">Belongs to the oxygen-dependent FAD-linked oxidoreductase family.</text>
</comment>
<proteinExistence type="inferred from homology"/>
<dbReference type="PANTHER" id="PTHR13878">
    <property type="entry name" value="GULONOLACTONE OXIDASE"/>
    <property type="match status" value="1"/>
</dbReference>
<evidence type="ECO:0000256" key="3">
    <source>
        <dbReference type="SAM" id="SignalP"/>
    </source>
</evidence>
<evidence type="ECO:0000256" key="2">
    <source>
        <dbReference type="ARBA" id="ARBA00023002"/>
    </source>
</evidence>
<dbReference type="Gene3D" id="3.30.465.10">
    <property type="match status" value="2"/>
</dbReference>
<dbReference type="InterPro" id="IPR016166">
    <property type="entry name" value="FAD-bd_PCMH"/>
</dbReference>
<accession>A0A6A6SS49</accession>
<dbReference type="InterPro" id="IPR036318">
    <property type="entry name" value="FAD-bd_PCMH-like_sf"/>
</dbReference>